<dbReference type="Pfam" id="PF02567">
    <property type="entry name" value="PhzC-PhzF"/>
    <property type="match status" value="1"/>
</dbReference>
<gene>
    <name evidence="2" type="ORF">ZYGR_0AD04000</name>
</gene>
<comment type="caution">
    <text evidence="2">The sequence shown here is derived from an EMBL/GenBank/DDBJ whole genome shotgun (WGS) entry which is preliminary data.</text>
</comment>
<evidence type="ECO:0000313" key="2">
    <source>
        <dbReference type="EMBL" id="GAV51217.1"/>
    </source>
</evidence>
<dbReference type="AlphaFoldDB" id="A0A1Q3A6D4"/>
<dbReference type="PANTHER" id="PTHR13774">
    <property type="entry name" value="PHENAZINE BIOSYNTHESIS PROTEIN"/>
    <property type="match status" value="1"/>
</dbReference>
<dbReference type="SUPFAM" id="SSF54506">
    <property type="entry name" value="Diaminopimelate epimerase-like"/>
    <property type="match status" value="1"/>
</dbReference>
<organism evidence="2 3">
    <name type="scientific">Zygosaccharomyces rouxii</name>
    <dbReference type="NCBI Taxonomy" id="4956"/>
    <lineage>
        <taxon>Eukaryota</taxon>
        <taxon>Fungi</taxon>
        <taxon>Dikarya</taxon>
        <taxon>Ascomycota</taxon>
        <taxon>Saccharomycotina</taxon>
        <taxon>Saccharomycetes</taxon>
        <taxon>Saccharomycetales</taxon>
        <taxon>Saccharomycetaceae</taxon>
        <taxon>Zygosaccharomyces</taxon>
    </lineage>
</organism>
<dbReference type="eggNOG" id="KOG3033">
    <property type="taxonomic scope" value="Eukaryota"/>
</dbReference>
<dbReference type="GO" id="GO:0016853">
    <property type="term" value="F:isomerase activity"/>
    <property type="evidence" value="ECO:0007669"/>
    <property type="project" value="TreeGrafter"/>
</dbReference>
<feature type="active site" evidence="1">
    <location>
        <position position="45"/>
    </location>
</feature>
<name>A0A1Q3A6D4_ZYGRO</name>
<dbReference type="PIRSF" id="PIRSF016184">
    <property type="entry name" value="PhzC_PhzF"/>
    <property type="match status" value="1"/>
</dbReference>
<reference evidence="2 3" key="1">
    <citation type="submission" date="2016-08" db="EMBL/GenBank/DDBJ databases">
        <title>Draft genome sequence of allopolyploid Zygosaccharomyces rouxii.</title>
        <authorList>
            <person name="Watanabe J."/>
            <person name="Uehara K."/>
            <person name="Mogi Y."/>
            <person name="Tsukioka Y."/>
        </authorList>
    </citation>
    <scope>NUCLEOTIDE SEQUENCE [LARGE SCALE GENOMIC DNA]</scope>
    <source>
        <strain evidence="2 3">NBRC 110957</strain>
    </source>
</reference>
<evidence type="ECO:0000256" key="1">
    <source>
        <dbReference type="PIRSR" id="PIRSR016184-1"/>
    </source>
</evidence>
<dbReference type="OrthoDB" id="75169at2759"/>
<dbReference type="OMA" id="KVGYNET"/>
<dbReference type="GO" id="GO:0005737">
    <property type="term" value="C:cytoplasm"/>
    <property type="evidence" value="ECO:0007669"/>
    <property type="project" value="TreeGrafter"/>
</dbReference>
<sequence>MRPIKFVDAFSNEPFKGNPVAVVLDAQGLSEDQMQTVARWTNLSETTFVLPPTHPNADYTLRIFTPRTELPFAGHPTLGSAHALVESGLVKPKNGILVQQCAQGFVPIRVDGGVFTLELPDAKFKEISQEDISTLESILKCKLEAPAPVDVGPTFVIGRVENIETLLGLDPDLNRLAELERKLEVTGITLFADYPDSTDIEVRTFAPSSGVSEDPVCGSGNGALAVFRKCRGLLETPSYMAKQGRKVGRDGRVYITVNSVVRVGGECVTCLKGELNV</sequence>
<dbReference type="Gene3D" id="3.10.310.10">
    <property type="entry name" value="Diaminopimelate Epimerase, Chain A, domain 1"/>
    <property type="match status" value="2"/>
</dbReference>
<dbReference type="EMBL" id="BDGX01000030">
    <property type="protein sequence ID" value="GAV51217.1"/>
    <property type="molecule type" value="Genomic_DNA"/>
</dbReference>
<dbReference type="NCBIfam" id="TIGR00654">
    <property type="entry name" value="PhzF_family"/>
    <property type="match status" value="1"/>
</dbReference>
<dbReference type="PANTHER" id="PTHR13774:SF32">
    <property type="entry name" value="ANTISENSE-ENHANCING SEQUENCE 1"/>
    <property type="match status" value="1"/>
</dbReference>
<dbReference type="InterPro" id="IPR003719">
    <property type="entry name" value="Phenazine_PhzF-like"/>
</dbReference>
<accession>A0A1Q3A6D4</accession>
<protein>
    <submittedName>
        <fullName evidence="2">Uncharacterized protein</fullName>
    </submittedName>
</protein>
<evidence type="ECO:0000313" key="3">
    <source>
        <dbReference type="Proteomes" id="UP000187013"/>
    </source>
</evidence>
<dbReference type="Proteomes" id="UP000187013">
    <property type="component" value="Unassembled WGS sequence"/>
</dbReference>
<proteinExistence type="predicted"/>